<accession>A0A975C120</accession>
<gene>
    <name evidence="10" type="primary">fusA3</name>
    <name evidence="7" type="synonym">fusA</name>
    <name evidence="10" type="ORF">dnm_100800</name>
</gene>
<dbReference type="CDD" id="cd16262">
    <property type="entry name" value="EFG_III"/>
    <property type="match status" value="1"/>
</dbReference>
<comment type="function">
    <text evidence="6 7">Catalyzes the GTP-dependent ribosomal translocation step during translation elongation. During this step, the ribosome changes from the pre-translocational (PRE) to the post-translocational (POST) state as the newly formed A-site-bound peptidyl-tRNA and P-site-bound deacylated tRNA move to the P and E sites, respectively. Catalyzes the coordinated movement of the two tRNA molecules, the mRNA and conformational changes in the ribosome.</text>
</comment>
<keyword evidence="3 7" id="KW-0251">Elongation factor</keyword>
<dbReference type="HAMAP" id="MF_00054_B">
    <property type="entry name" value="EF_G_EF_2_B"/>
    <property type="match status" value="1"/>
</dbReference>
<dbReference type="FunFam" id="3.40.50.300:FF:000029">
    <property type="entry name" value="Elongation factor G"/>
    <property type="match status" value="1"/>
</dbReference>
<dbReference type="NCBIfam" id="TIGR00484">
    <property type="entry name" value="EF-G"/>
    <property type="match status" value="1"/>
</dbReference>
<keyword evidence="11" id="KW-1185">Reference proteome</keyword>
<keyword evidence="5 7" id="KW-0342">GTP-binding</keyword>
<dbReference type="Pfam" id="PF00679">
    <property type="entry name" value="EFG_C"/>
    <property type="match status" value="1"/>
</dbReference>
<dbReference type="InterPro" id="IPR005225">
    <property type="entry name" value="Small_GTP-bd"/>
</dbReference>
<dbReference type="CDD" id="cd01886">
    <property type="entry name" value="EF-G"/>
    <property type="match status" value="1"/>
</dbReference>
<dbReference type="FunFam" id="3.30.70.870:FF:000001">
    <property type="entry name" value="Elongation factor G"/>
    <property type="match status" value="1"/>
</dbReference>
<dbReference type="KEGG" id="dmm:dnm_100800"/>
<keyword evidence="7" id="KW-0963">Cytoplasm</keyword>
<dbReference type="CDD" id="cd04088">
    <property type="entry name" value="EFG_mtEFG_II"/>
    <property type="match status" value="1"/>
</dbReference>
<dbReference type="SUPFAM" id="SSF52540">
    <property type="entry name" value="P-loop containing nucleoside triphosphate hydrolases"/>
    <property type="match status" value="1"/>
</dbReference>
<proteinExistence type="inferred from homology"/>
<dbReference type="FunFam" id="3.30.70.240:FF:000001">
    <property type="entry name" value="Elongation factor G"/>
    <property type="match status" value="1"/>
</dbReference>
<dbReference type="InterPro" id="IPR004540">
    <property type="entry name" value="Transl_elong_EFG/EF2"/>
</dbReference>
<dbReference type="InterPro" id="IPR009022">
    <property type="entry name" value="EFG_III"/>
</dbReference>
<dbReference type="AlphaFoldDB" id="A0A975C120"/>
<evidence type="ECO:0000256" key="2">
    <source>
        <dbReference type="ARBA" id="ARBA00022741"/>
    </source>
</evidence>
<dbReference type="InterPro" id="IPR000640">
    <property type="entry name" value="EFG_V-like"/>
</dbReference>
<dbReference type="NCBIfam" id="TIGR00231">
    <property type="entry name" value="small_GTP"/>
    <property type="match status" value="1"/>
</dbReference>
<dbReference type="Gene3D" id="3.30.70.870">
    <property type="entry name" value="Elongation Factor G (Translational Gtpase), domain 3"/>
    <property type="match status" value="1"/>
</dbReference>
<evidence type="ECO:0000256" key="8">
    <source>
        <dbReference type="NCBIfam" id="TIGR00484"/>
    </source>
</evidence>
<dbReference type="GO" id="GO:0003924">
    <property type="term" value="F:GTPase activity"/>
    <property type="evidence" value="ECO:0007669"/>
    <property type="project" value="InterPro"/>
</dbReference>
<dbReference type="EMBL" id="CP061800">
    <property type="protein sequence ID" value="QTA93970.1"/>
    <property type="molecule type" value="Genomic_DNA"/>
</dbReference>
<keyword evidence="4 7" id="KW-0648">Protein biosynthesis</keyword>
<dbReference type="GO" id="GO:0032790">
    <property type="term" value="P:ribosome disassembly"/>
    <property type="evidence" value="ECO:0007669"/>
    <property type="project" value="TreeGrafter"/>
</dbReference>
<dbReference type="Gene3D" id="3.30.70.240">
    <property type="match status" value="1"/>
</dbReference>
<sequence>MLIFSNLITSGFHIQFRIYSPNTVDMMKKNNKIDKIRNIGIIAHIDAGKTTVTERILYYTGRSHKIGEVHDGEAVMDWMADEQERGITITSAVTTCQWKGSDIQLIDTPGHVDFTIEVERSLRVLDGAVGVFCAVGGVEPQSETVWRQADKYHVPKMAFINKLDRVGADFFGAVSMIEDRLSANPLILQLPVGSEDNFTGVIDLIEMKQIVWDADTLGATYTTEEISSDYLDDALEYREKLIETVAEADDDIADAYLSEGEISKESLIDAIRKATIRLELVPVLCGSALRNKGVQPLLDAIVRFLPSPLDVPPVKGAHPETGDIIECGAREKAPLAALIFKVSMIEGRRLSYVRLYSGKMKAGESVFNPARNKKEKLSRILKMHANKRERVDVAEAGSIVGVVGLKDSSTGETLCSDNHPVLLENMEFYEPVISVAVEPKTHADQEKLDQVLNKFMAEDPTLTVRTDEDTGQTILSGMGELHLEIIISRMEREFKTTVNVGKPQVVYRETIGAASEGLSVFDKDVAGQQHFGGVTLKFSPLPRGTGNRFRSEITDETIPEIFIPAIEKGVMESLESGPLMGYPVVDVEAVLIGGAFKESLGTELAYTVSASMSCKEALDKGEPFLLDPIMDVEIFVPEAFMGDVIGDLNSRSGKIEAIEAQRGLQVIKAIVPLAQMFGYSTTLRSATQGRGTFTMQFLRFDRA</sequence>
<dbReference type="InterPro" id="IPR031157">
    <property type="entry name" value="G_TR_CS"/>
</dbReference>
<dbReference type="InterPro" id="IPR041095">
    <property type="entry name" value="EFG_II"/>
</dbReference>
<dbReference type="InterPro" id="IPR009000">
    <property type="entry name" value="Transl_B-barrel_sf"/>
</dbReference>
<dbReference type="InterPro" id="IPR000795">
    <property type="entry name" value="T_Tr_GTP-bd_dom"/>
</dbReference>
<dbReference type="Pfam" id="PF03144">
    <property type="entry name" value="GTP_EFTU_D2"/>
    <property type="match status" value="1"/>
</dbReference>
<evidence type="ECO:0000313" key="10">
    <source>
        <dbReference type="EMBL" id="QTA93970.1"/>
    </source>
</evidence>
<evidence type="ECO:0000256" key="1">
    <source>
        <dbReference type="ARBA" id="ARBA00005870"/>
    </source>
</evidence>
<dbReference type="PANTHER" id="PTHR43261:SF1">
    <property type="entry name" value="RIBOSOME-RELEASING FACTOR 2, MITOCHONDRIAL"/>
    <property type="match status" value="1"/>
</dbReference>
<dbReference type="SUPFAM" id="SSF54980">
    <property type="entry name" value="EF-G C-terminal domain-like"/>
    <property type="match status" value="2"/>
</dbReference>
<dbReference type="Gene3D" id="2.40.30.10">
    <property type="entry name" value="Translation factors"/>
    <property type="match status" value="1"/>
</dbReference>
<evidence type="ECO:0000256" key="3">
    <source>
        <dbReference type="ARBA" id="ARBA00022768"/>
    </source>
</evidence>
<dbReference type="GO" id="GO:0005525">
    <property type="term" value="F:GTP binding"/>
    <property type="evidence" value="ECO:0007669"/>
    <property type="project" value="UniProtKB-UniRule"/>
</dbReference>
<dbReference type="NCBIfam" id="NF009381">
    <property type="entry name" value="PRK12740.1-5"/>
    <property type="match status" value="1"/>
</dbReference>
<feature type="domain" description="Tr-type G" evidence="9">
    <location>
        <begin position="34"/>
        <end position="309"/>
    </location>
</feature>
<dbReference type="PROSITE" id="PS51722">
    <property type="entry name" value="G_TR_2"/>
    <property type="match status" value="1"/>
</dbReference>
<dbReference type="InterPro" id="IPR005517">
    <property type="entry name" value="Transl_elong_EFG/EF2_IV"/>
</dbReference>
<dbReference type="GO" id="GO:0003746">
    <property type="term" value="F:translation elongation factor activity"/>
    <property type="evidence" value="ECO:0007669"/>
    <property type="project" value="UniProtKB-UniRule"/>
</dbReference>
<dbReference type="SUPFAM" id="SSF54211">
    <property type="entry name" value="Ribosomal protein S5 domain 2-like"/>
    <property type="match status" value="1"/>
</dbReference>
<evidence type="ECO:0000259" key="9">
    <source>
        <dbReference type="PROSITE" id="PS51722"/>
    </source>
</evidence>
<evidence type="ECO:0000256" key="4">
    <source>
        <dbReference type="ARBA" id="ARBA00022917"/>
    </source>
</evidence>
<dbReference type="SUPFAM" id="SSF50447">
    <property type="entry name" value="Translation proteins"/>
    <property type="match status" value="1"/>
</dbReference>
<dbReference type="InterPro" id="IPR020568">
    <property type="entry name" value="Ribosomal_Su5_D2-typ_SF"/>
</dbReference>
<dbReference type="PROSITE" id="PS00301">
    <property type="entry name" value="G_TR_1"/>
    <property type="match status" value="1"/>
</dbReference>
<dbReference type="Pfam" id="PF03764">
    <property type="entry name" value="EFG_IV"/>
    <property type="match status" value="1"/>
</dbReference>
<dbReference type="InterPro" id="IPR014721">
    <property type="entry name" value="Ribsml_uS5_D2-typ_fold_subgr"/>
</dbReference>
<dbReference type="Pfam" id="PF14492">
    <property type="entry name" value="EFG_III"/>
    <property type="match status" value="1"/>
</dbReference>
<dbReference type="SMART" id="SM00838">
    <property type="entry name" value="EFG_C"/>
    <property type="match status" value="1"/>
</dbReference>
<feature type="binding site" evidence="7">
    <location>
        <begin position="161"/>
        <end position="164"/>
    </location>
    <ligand>
        <name>GTP</name>
        <dbReference type="ChEBI" id="CHEBI:37565"/>
    </ligand>
</feature>
<dbReference type="InterPro" id="IPR035649">
    <property type="entry name" value="EFG_V"/>
</dbReference>
<organism evidence="10 11">
    <name type="scientific">Desulfonema magnum</name>
    <dbReference type="NCBI Taxonomy" id="45655"/>
    <lineage>
        <taxon>Bacteria</taxon>
        <taxon>Pseudomonadati</taxon>
        <taxon>Thermodesulfobacteriota</taxon>
        <taxon>Desulfobacteria</taxon>
        <taxon>Desulfobacterales</taxon>
        <taxon>Desulfococcaceae</taxon>
        <taxon>Desulfonema</taxon>
    </lineage>
</organism>
<evidence type="ECO:0000256" key="6">
    <source>
        <dbReference type="ARBA" id="ARBA00024731"/>
    </source>
</evidence>
<evidence type="ECO:0000256" key="5">
    <source>
        <dbReference type="ARBA" id="ARBA00023134"/>
    </source>
</evidence>
<dbReference type="Proteomes" id="UP000663722">
    <property type="component" value="Chromosome"/>
</dbReference>
<dbReference type="Gene3D" id="3.40.50.300">
    <property type="entry name" value="P-loop containing nucleotide triphosphate hydrolases"/>
    <property type="match status" value="1"/>
</dbReference>
<feature type="binding site" evidence="7">
    <location>
        <begin position="43"/>
        <end position="50"/>
    </location>
    <ligand>
        <name>GTP</name>
        <dbReference type="ChEBI" id="CHEBI:37565"/>
    </ligand>
</feature>
<dbReference type="SMART" id="SM00889">
    <property type="entry name" value="EFG_IV"/>
    <property type="match status" value="1"/>
</dbReference>
<evidence type="ECO:0000256" key="7">
    <source>
        <dbReference type="HAMAP-Rule" id="MF_00054"/>
    </source>
</evidence>
<dbReference type="GO" id="GO:0005737">
    <property type="term" value="C:cytoplasm"/>
    <property type="evidence" value="ECO:0007669"/>
    <property type="project" value="UniProtKB-SubCell"/>
</dbReference>
<name>A0A975C120_9BACT</name>
<dbReference type="PANTHER" id="PTHR43261">
    <property type="entry name" value="TRANSLATION ELONGATION FACTOR G-RELATED"/>
    <property type="match status" value="1"/>
</dbReference>
<dbReference type="InterPro" id="IPR004161">
    <property type="entry name" value="EFTu-like_2"/>
</dbReference>
<comment type="subcellular location">
    <subcellularLocation>
        <location evidence="7">Cytoplasm</location>
    </subcellularLocation>
</comment>
<dbReference type="InterPro" id="IPR035647">
    <property type="entry name" value="EFG_III/V"/>
</dbReference>
<protein>
    <recommendedName>
        <fullName evidence="7 8">Elongation factor G</fullName>
        <shortName evidence="7">EF-G</shortName>
    </recommendedName>
</protein>
<evidence type="ECO:0000313" key="11">
    <source>
        <dbReference type="Proteomes" id="UP000663722"/>
    </source>
</evidence>
<comment type="similarity">
    <text evidence="1 7">Belongs to the TRAFAC class translation factor GTPase superfamily. Classic translation factor GTPase family. EF-G/EF-2 subfamily.</text>
</comment>
<dbReference type="PRINTS" id="PR00315">
    <property type="entry name" value="ELONGATNFCT"/>
</dbReference>
<feature type="binding site" evidence="7">
    <location>
        <begin position="107"/>
        <end position="111"/>
    </location>
    <ligand>
        <name>GTP</name>
        <dbReference type="ChEBI" id="CHEBI:37565"/>
    </ligand>
</feature>
<dbReference type="Gene3D" id="3.30.230.10">
    <property type="match status" value="1"/>
</dbReference>
<dbReference type="InterPro" id="IPR027417">
    <property type="entry name" value="P-loop_NTPase"/>
</dbReference>
<dbReference type="CDD" id="cd03713">
    <property type="entry name" value="EFG_mtEFG_C"/>
    <property type="match status" value="1"/>
</dbReference>
<reference evidence="10" key="1">
    <citation type="journal article" date="2021" name="Microb. Physiol.">
        <title>Proteogenomic Insights into the Physiology of Marine, Sulfate-Reducing, Filamentous Desulfonema limicola and Desulfonema magnum.</title>
        <authorList>
            <person name="Schnaars V."/>
            <person name="Wohlbrand L."/>
            <person name="Scheve S."/>
            <person name="Hinrichs C."/>
            <person name="Reinhardt R."/>
            <person name="Rabus R."/>
        </authorList>
    </citation>
    <scope>NUCLEOTIDE SEQUENCE</scope>
    <source>
        <strain evidence="10">4be13</strain>
    </source>
</reference>
<dbReference type="Pfam" id="PF00009">
    <property type="entry name" value="GTP_EFTU"/>
    <property type="match status" value="1"/>
</dbReference>
<keyword evidence="2 7" id="KW-0547">Nucleotide-binding</keyword>